<evidence type="ECO:0000259" key="7">
    <source>
        <dbReference type="SMART" id="SM00852"/>
    </source>
</evidence>
<dbReference type="PANTHER" id="PTHR10192">
    <property type="entry name" value="MOLYBDOPTERIN BIOSYNTHESIS PROTEIN"/>
    <property type="match status" value="1"/>
</dbReference>
<comment type="caution">
    <text evidence="8">The sequence shown here is derived from an EMBL/GenBank/DDBJ whole genome shotgun (WGS) entry which is preliminary data.</text>
</comment>
<comment type="similarity">
    <text evidence="3 6">Belongs to the MoeA family.</text>
</comment>
<dbReference type="Gene3D" id="3.40.980.10">
    <property type="entry name" value="MoaB/Mog-like domain"/>
    <property type="match status" value="1"/>
</dbReference>
<dbReference type="InterPro" id="IPR005110">
    <property type="entry name" value="MoeA_linker/N"/>
</dbReference>
<dbReference type="RefSeq" id="WP_263721187.1">
    <property type="nucleotide sequence ID" value="NZ_JAOWLA010000006.1"/>
</dbReference>
<evidence type="ECO:0000256" key="1">
    <source>
        <dbReference type="ARBA" id="ARBA00002901"/>
    </source>
</evidence>
<keyword evidence="6" id="KW-0500">Molybdenum</keyword>
<proteinExistence type="inferred from homology"/>
<dbReference type="CDD" id="cd00887">
    <property type="entry name" value="MoeA"/>
    <property type="match status" value="1"/>
</dbReference>
<dbReference type="Pfam" id="PF03454">
    <property type="entry name" value="MoeA_C"/>
    <property type="match status" value="1"/>
</dbReference>
<dbReference type="InterPro" id="IPR036688">
    <property type="entry name" value="MoeA_C_domain_IV_sf"/>
</dbReference>
<evidence type="ECO:0000256" key="6">
    <source>
        <dbReference type="RuleBase" id="RU365090"/>
    </source>
</evidence>
<keyword evidence="6" id="KW-0808">Transferase</keyword>
<evidence type="ECO:0000256" key="3">
    <source>
        <dbReference type="ARBA" id="ARBA00010763"/>
    </source>
</evidence>
<feature type="domain" description="MoaB/Mog" evidence="7">
    <location>
        <begin position="173"/>
        <end position="310"/>
    </location>
</feature>
<comment type="catalytic activity">
    <reaction evidence="5">
        <text>adenylyl-molybdopterin + molybdate = Mo-molybdopterin + AMP + H(+)</text>
        <dbReference type="Rhea" id="RHEA:35047"/>
        <dbReference type="ChEBI" id="CHEBI:15378"/>
        <dbReference type="ChEBI" id="CHEBI:36264"/>
        <dbReference type="ChEBI" id="CHEBI:62727"/>
        <dbReference type="ChEBI" id="CHEBI:71302"/>
        <dbReference type="ChEBI" id="CHEBI:456215"/>
        <dbReference type="EC" id="2.10.1.1"/>
    </reaction>
</comment>
<name>A0ABT2Z0L1_9RHOB</name>
<dbReference type="InterPro" id="IPR036425">
    <property type="entry name" value="MoaB/Mog-like_dom_sf"/>
</dbReference>
<sequence length="394" mass="40791">MIPVEEALARVLALVAPTGVESVPLRQAAGRVLAEPVAARLTQPPFAASAMDGYAIREADHVAGRVLTVIGEAAAGRGFGGTVSEGQAVRIFTGAPVPAGAERVILQEDVTRAGEDITLGTRLEEGRNIRAAGQDFAEGDLISAPRRIGAKEIALFAAMNVPEVSVRRRPVVAFLSTGDELVMPGEAPGPDQIVASNGLALAAMAEAEGAEARVLPIARDTEASLRFTLALAEDADLIVTIGGASVGDHDLVGKVLADLGMAQAFWKVAMRPGKPLMAGTLGRSAVLGLPGNPVSSIVCGHIFMLPAIRAMLDLPDPAATPIQATLSAPVEENGPRAHYMRATVKTQDGVPVIHALPRQDSALLSVLGMSNALLIRPVGDKAREAGELVSYLPI</sequence>
<comment type="pathway">
    <text evidence="2 6">Cofactor biosynthesis; molybdopterin biosynthesis.</text>
</comment>
<dbReference type="InterPro" id="IPR038987">
    <property type="entry name" value="MoeA-like"/>
</dbReference>
<keyword evidence="6" id="KW-0460">Magnesium</keyword>
<dbReference type="InterPro" id="IPR001453">
    <property type="entry name" value="MoaB/Mog_dom"/>
</dbReference>
<dbReference type="InterPro" id="IPR005111">
    <property type="entry name" value="MoeA_C_domain_IV"/>
</dbReference>
<comment type="cofactor">
    <cofactor evidence="6">
        <name>Mg(2+)</name>
        <dbReference type="ChEBI" id="CHEBI:18420"/>
    </cofactor>
</comment>
<comment type="function">
    <text evidence="1 6">Catalyzes the insertion of molybdate into adenylated molybdopterin with the concomitant release of AMP.</text>
</comment>
<dbReference type="NCBIfam" id="NF045515">
    <property type="entry name" value="Glp_gephyrin"/>
    <property type="match status" value="1"/>
</dbReference>
<dbReference type="SUPFAM" id="SSF63882">
    <property type="entry name" value="MoeA N-terminal region -like"/>
    <property type="match status" value="1"/>
</dbReference>
<dbReference type="Gene3D" id="2.40.340.10">
    <property type="entry name" value="MoeA, C-terminal, domain IV"/>
    <property type="match status" value="1"/>
</dbReference>
<evidence type="ECO:0000313" key="8">
    <source>
        <dbReference type="EMBL" id="MCV2864673.1"/>
    </source>
</evidence>
<keyword evidence="9" id="KW-1185">Reference proteome</keyword>
<dbReference type="Gene3D" id="2.170.190.11">
    <property type="entry name" value="Molybdopterin biosynthesis moea protein, domain 3"/>
    <property type="match status" value="1"/>
</dbReference>
<dbReference type="PANTHER" id="PTHR10192:SF5">
    <property type="entry name" value="GEPHYRIN"/>
    <property type="match status" value="1"/>
</dbReference>
<dbReference type="SMART" id="SM00852">
    <property type="entry name" value="MoCF_biosynth"/>
    <property type="match status" value="1"/>
</dbReference>
<protein>
    <recommendedName>
        <fullName evidence="6">Molybdopterin molybdenumtransferase</fullName>
        <ecNumber evidence="6">2.10.1.1</ecNumber>
    </recommendedName>
</protein>
<dbReference type="Pfam" id="PF00994">
    <property type="entry name" value="MoCF_biosynth"/>
    <property type="match status" value="1"/>
</dbReference>
<gene>
    <name evidence="8" type="ORF">OE647_07970</name>
</gene>
<dbReference type="SUPFAM" id="SSF53218">
    <property type="entry name" value="Molybdenum cofactor biosynthesis proteins"/>
    <property type="match status" value="1"/>
</dbReference>
<evidence type="ECO:0000256" key="4">
    <source>
        <dbReference type="ARBA" id="ARBA00023150"/>
    </source>
</evidence>
<evidence type="ECO:0000256" key="2">
    <source>
        <dbReference type="ARBA" id="ARBA00005046"/>
    </source>
</evidence>
<evidence type="ECO:0000256" key="5">
    <source>
        <dbReference type="ARBA" id="ARBA00047317"/>
    </source>
</evidence>
<reference evidence="8 9" key="1">
    <citation type="submission" date="2022-10" db="EMBL/GenBank/DDBJ databases">
        <title>Defluviimonas sp. nov., isolated from ocean surface water.</title>
        <authorList>
            <person name="He W."/>
            <person name="Wang L."/>
            <person name="Zhang D.-F."/>
        </authorList>
    </citation>
    <scope>NUCLEOTIDE SEQUENCE [LARGE SCALE GENOMIC DNA]</scope>
    <source>
        <strain evidence="8 9">WL0075</strain>
    </source>
</reference>
<dbReference type="InterPro" id="IPR036135">
    <property type="entry name" value="MoeA_linker/N_sf"/>
</dbReference>
<dbReference type="EC" id="2.10.1.1" evidence="6"/>
<dbReference type="Pfam" id="PF03453">
    <property type="entry name" value="MoeA_N"/>
    <property type="match status" value="1"/>
</dbReference>
<dbReference type="Proteomes" id="UP001652503">
    <property type="component" value="Unassembled WGS sequence"/>
</dbReference>
<keyword evidence="6" id="KW-0479">Metal-binding</keyword>
<dbReference type="EMBL" id="JAOWLA010000006">
    <property type="protein sequence ID" value="MCV2864673.1"/>
    <property type="molecule type" value="Genomic_DNA"/>
</dbReference>
<keyword evidence="4 6" id="KW-0501">Molybdenum cofactor biosynthesis</keyword>
<accession>A0ABT2Z0L1</accession>
<evidence type="ECO:0000313" key="9">
    <source>
        <dbReference type="Proteomes" id="UP001652503"/>
    </source>
</evidence>
<dbReference type="SUPFAM" id="SSF63867">
    <property type="entry name" value="MoeA C-terminal domain-like"/>
    <property type="match status" value="1"/>
</dbReference>
<dbReference type="Gene3D" id="3.90.105.10">
    <property type="entry name" value="Molybdopterin biosynthesis moea protein, domain 2"/>
    <property type="match status" value="1"/>
</dbReference>
<organism evidence="8 9">
    <name type="scientific">Albidovulum sediminicola</name>
    <dbReference type="NCBI Taxonomy" id="2984331"/>
    <lineage>
        <taxon>Bacteria</taxon>
        <taxon>Pseudomonadati</taxon>
        <taxon>Pseudomonadota</taxon>
        <taxon>Alphaproteobacteria</taxon>
        <taxon>Rhodobacterales</taxon>
        <taxon>Paracoccaceae</taxon>
        <taxon>Albidovulum</taxon>
    </lineage>
</organism>